<organism evidence="1 2">
    <name type="scientific">Comamonas testosteroni</name>
    <name type="common">Pseudomonas testosteroni</name>
    <dbReference type="NCBI Taxonomy" id="285"/>
    <lineage>
        <taxon>Bacteria</taxon>
        <taxon>Pseudomonadati</taxon>
        <taxon>Pseudomonadota</taxon>
        <taxon>Betaproteobacteria</taxon>
        <taxon>Burkholderiales</taxon>
        <taxon>Comamonadaceae</taxon>
        <taxon>Comamonas</taxon>
    </lineage>
</organism>
<sequence length="71" mass="7874">MCQILTASGTVKKKKDLTTLPAQQQARCKIRKNSLYLGEILTTQLTTARQVWPSTLRTDQIASSPQMALTP</sequence>
<evidence type="ECO:0000313" key="1">
    <source>
        <dbReference type="EMBL" id="RGE45578.1"/>
    </source>
</evidence>
<comment type="caution">
    <text evidence="1">The sequence shown here is derived from an EMBL/GenBank/DDBJ whole genome shotgun (WGS) entry which is preliminary data.</text>
</comment>
<gene>
    <name evidence="1" type="ORF">DZC30_08260</name>
</gene>
<keyword evidence="2" id="KW-1185">Reference proteome</keyword>
<name>A0A373FN45_COMTE</name>
<protein>
    <submittedName>
        <fullName evidence="1">Uncharacterized protein</fullName>
    </submittedName>
</protein>
<proteinExistence type="predicted"/>
<evidence type="ECO:0000313" key="2">
    <source>
        <dbReference type="Proteomes" id="UP000261948"/>
    </source>
</evidence>
<dbReference type="AlphaFoldDB" id="A0A373FN45"/>
<dbReference type="Proteomes" id="UP000261948">
    <property type="component" value="Unassembled WGS sequence"/>
</dbReference>
<accession>A0A373FN45</accession>
<dbReference type="EMBL" id="QURR01000008">
    <property type="protein sequence ID" value="RGE45578.1"/>
    <property type="molecule type" value="Genomic_DNA"/>
</dbReference>
<reference evidence="1 2" key="1">
    <citation type="submission" date="2018-08" db="EMBL/GenBank/DDBJ databases">
        <title>Comamonas testosteroni strain SWCO2.</title>
        <authorList>
            <person name="Jiang N."/>
            <person name="Zhang X.Z."/>
        </authorList>
    </citation>
    <scope>NUCLEOTIDE SEQUENCE [LARGE SCALE GENOMIC DNA]</scope>
    <source>
        <strain evidence="1 2">SWCO2</strain>
    </source>
</reference>